<dbReference type="EMBL" id="WELI01000003">
    <property type="protein sequence ID" value="KAB7731101.1"/>
    <property type="molecule type" value="Genomic_DNA"/>
</dbReference>
<dbReference type="PANTHER" id="PTHR10907">
    <property type="entry name" value="REGUCALCIN"/>
    <property type="match status" value="1"/>
</dbReference>
<dbReference type="InterPro" id="IPR013658">
    <property type="entry name" value="SGL"/>
</dbReference>
<feature type="binding site" evidence="3">
    <location>
        <position position="152"/>
    </location>
    <ligand>
        <name>a divalent metal cation</name>
        <dbReference type="ChEBI" id="CHEBI:60240"/>
    </ligand>
</feature>
<evidence type="ECO:0000256" key="3">
    <source>
        <dbReference type="PIRSR" id="PIRSR605511-2"/>
    </source>
</evidence>
<keyword evidence="3" id="KW-0479">Metal-binding</keyword>
<dbReference type="Proteomes" id="UP000488299">
    <property type="component" value="Unassembled WGS sequence"/>
</dbReference>
<reference evidence="5 6" key="1">
    <citation type="submission" date="2019-10" db="EMBL/GenBank/DDBJ databases">
        <title>Rudanella paleaurantiibacter sp. nov., isolated from sludge.</title>
        <authorList>
            <person name="Xu S.Q."/>
        </authorList>
    </citation>
    <scope>NUCLEOTIDE SEQUENCE [LARGE SCALE GENOMIC DNA]</scope>
    <source>
        <strain evidence="5 6">HX-22-17</strain>
    </source>
</reference>
<feature type="binding site" evidence="3">
    <location>
        <position position="199"/>
    </location>
    <ligand>
        <name>a divalent metal cation</name>
        <dbReference type="ChEBI" id="CHEBI:60240"/>
    </ligand>
</feature>
<dbReference type="SUPFAM" id="SSF63829">
    <property type="entry name" value="Calcium-dependent phosphotriesterase"/>
    <property type="match status" value="1"/>
</dbReference>
<gene>
    <name evidence="5" type="ORF">F5984_09820</name>
</gene>
<feature type="domain" description="SMP-30/Gluconolactonase/LRE-like region" evidence="4">
    <location>
        <begin position="16"/>
        <end position="255"/>
    </location>
</feature>
<comment type="cofactor">
    <cofactor evidence="3">
        <name>Zn(2+)</name>
        <dbReference type="ChEBI" id="CHEBI:29105"/>
    </cofactor>
    <text evidence="3">Binds 1 divalent metal cation per subunit.</text>
</comment>
<dbReference type="AlphaFoldDB" id="A0A7J5U0N7"/>
<dbReference type="GO" id="GO:0005509">
    <property type="term" value="F:calcium ion binding"/>
    <property type="evidence" value="ECO:0007669"/>
    <property type="project" value="TreeGrafter"/>
</dbReference>
<dbReference type="PANTHER" id="PTHR10907:SF47">
    <property type="entry name" value="REGUCALCIN"/>
    <property type="match status" value="1"/>
</dbReference>
<accession>A0A7J5U0N7</accession>
<dbReference type="InterPro" id="IPR005511">
    <property type="entry name" value="SMP-30"/>
</dbReference>
<dbReference type="Pfam" id="PF08450">
    <property type="entry name" value="SGL"/>
    <property type="match status" value="1"/>
</dbReference>
<dbReference type="RefSeq" id="WP_152124087.1">
    <property type="nucleotide sequence ID" value="NZ_WELI01000003.1"/>
</dbReference>
<dbReference type="InterPro" id="IPR011042">
    <property type="entry name" value="6-blade_b-propeller_TolB-like"/>
</dbReference>
<evidence type="ECO:0000313" key="5">
    <source>
        <dbReference type="EMBL" id="KAB7731101.1"/>
    </source>
</evidence>
<feature type="binding site" evidence="3">
    <location>
        <position position="124"/>
    </location>
    <ligand>
        <name>substrate</name>
    </ligand>
</feature>
<organism evidence="5 6">
    <name type="scientific">Rudanella paleaurantiibacter</name>
    <dbReference type="NCBI Taxonomy" id="2614655"/>
    <lineage>
        <taxon>Bacteria</taxon>
        <taxon>Pseudomonadati</taxon>
        <taxon>Bacteroidota</taxon>
        <taxon>Cytophagia</taxon>
        <taxon>Cytophagales</taxon>
        <taxon>Cytophagaceae</taxon>
        <taxon>Rudanella</taxon>
    </lineage>
</organism>
<evidence type="ECO:0000256" key="1">
    <source>
        <dbReference type="ARBA" id="ARBA00008853"/>
    </source>
</evidence>
<feature type="binding site" evidence="3">
    <location>
        <position position="104"/>
    </location>
    <ligand>
        <name>substrate</name>
    </ligand>
</feature>
<name>A0A7J5U0N7_9BACT</name>
<dbReference type="Gene3D" id="2.120.10.30">
    <property type="entry name" value="TolB, C-terminal domain"/>
    <property type="match status" value="1"/>
</dbReference>
<proteinExistence type="inferred from homology"/>
<evidence type="ECO:0000313" key="6">
    <source>
        <dbReference type="Proteomes" id="UP000488299"/>
    </source>
</evidence>
<evidence type="ECO:0000256" key="2">
    <source>
        <dbReference type="PIRSR" id="PIRSR605511-1"/>
    </source>
</evidence>
<feature type="binding site" evidence="3">
    <location>
        <position position="18"/>
    </location>
    <ligand>
        <name>a divalent metal cation</name>
        <dbReference type="ChEBI" id="CHEBI:60240"/>
    </ligand>
</feature>
<keyword evidence="3" id="KW-0862">Zinc</keyword>
<feature type="active site" description="Proton donor/acceptor" evidence="2">
    <location>
        <position position="199"/>
    </location>
</feature>
<keyword evidence="6" id="KW-1185">Reference proteome</keyword>
<dbReference type="PRINTS" id="PR01790">
    <property type="entry name" value="SMP30FAMILY"/>
</dbReference>
<dbReference type="GO" id="GO:0019853">
    <property type="term" value="P:L-ascorbic acid biosynthetic process"/>
    <property type="evidence" value="ECO:0007669"/>
    <property type="project" value="TreeGrafter"/>
</dbReference>
<evidence type="ECO:0000259" key="4">
    <source>
        <dbReference type="Pfam" id="PF08450"/>
    </source>
</evidence>
<sequence>MPKPTITALYPHQHTLGEGAFWHQPSEQLWWVDILQKRIYASDAAGVHLRTWNMPELVGFALPRPDGRFWVGLQSGLHIADLLDGGESWLERVDTLAHPDGEVRFNDACLGPDGSLYASTMAMDAESVLGKIVHYGLDGTHTFIADSFVIGNGPLWHPQLGLLMVETVGHEGRPKGIYQAQTDSPETNWLAWPWDSSPDGISTDGAGHIWVGGYGGHIIRQFSTAGDLLRAVDLPALNPTKVAVHPDGRLFVTTAGEHVTDEQRAQYPLTGQLLVVEGI</sequence>
<comment type="caution">
    <text evidence="5">The sequence shown here is derived from an EMBL/GenBank/DDBJ whole genome shotgun (WGS) entry which is preliminary data.</text>
</comment>
<protein>
    <recommendedName>
        <fullName evidence="4">SMP-30/Gluconolactonase/LRE-like region domain-containing protein</fullName>
    </recommendedName>
</protein>
<feature type="binding site" evidence="3">
    <location>
        <position position="106"/>
    </location>
    <ligand>
        <name>substrate</name>
    </ligand>
</feature>
<dbReference type="GO" id="GO:0004341">
    <property type="term" value="F:gluconolactonase activity"/>
    <property type="evidence" value="ECO:0007669"/>
    <property type="project" value="TreeGrafter"/>
</dbReference>
<comment type="similarity">
    <text evidence="1">Belongs to the SMP-30/CGR1 family.</text>
</comment>